<organism evidence="3">
    <name type="scientific">hydrothermal vent metagenome</name>
    <dbReference type="NCBI Taxonomy" id="652676"/>
    <lineage>
        <taxon>unclassified sequences</taxon>
        <taxon>metagenomes</taxon>
        <taxon>ecological metagenomes</taxon>
    </lineage>
</organism>
<dbReference type="Gene3D" id="3.40.50.1820">
    <property type="entry name" value="alpha/beta hydrolase"/>
    <property type="match status" value="1"/>
</dbReference>
<dbReference type="EMBL" id="UOFI01000199">
    <property type="protein sequence ID" value="VAW70427.1"/>
    <property type="molecule type" value="Genomic_DNA"/>
</dbReference>
<reference evidence="3" key="1">
    <citation type="submission" date="2018-06" db="EMBL/GenBank/DDBJ databases">
        <authorList>
            <person name="Zhirakovskaya E."/>
        </authorList>
    </citation>
    <scope>NUCLEOTIDE SEQUENCE</scope>
</reference>
<dbReference type="SUPFAM" id="SSF53335">
    <property type="entry name" value="S-adenosyl-L-methionine-dependent methyltransferases"/>
    <property type="match status" value="1"/>
</dbReference>
<dbReference type="InterPro" id="IPR029063">
    <property type="entry name" value="SAM-dependent_MTases_sf"/>
</dbReference>
<dbReference type="Gene3D" id="3.40.50.150">
    <property type="entry name" value="Vaccinia Virus protein VP39"/>
    <property type="match status" value="1"/>
</dbReference>
<evidence type="ECO:0000259" key="1">
    <source>
        <dbReference type="Pfam" id="PF12146"/>
    </source>
</evidence>
<evidence type="ECO:0000313" key="3">
    <source>
        <dbReference type="EMBL" id="VAW70427.1"/>
    </source>
</evidence>
<dbReference type="Pfam" id="PF12147">
    <property type="entry name" value="Methyltransf_20"/>
    <property type="match status" value="1"/>
</dbReference>
<dbReference type="PANTHER" id="PTHR11614">
    <property type="entry name" value="PHOSPHOLIPASE-RELATED"/>
    <property type="match status" value="1"/>
</dbReference>
<evidence type="ECO:0000259" key="2">
    <source>
        <dbReference type="Pfam" id="PF12147"/>
    </source>
</evidence>
<dbReference type="GO" id="GO:0016779">
    <property type="term" value="F:nucleotidyltransferase activity"/>
    <property type="evidence" value="ECO:0007669"/>
    <property type="project" value="UniProtKB-KW"/>
</dbReference>
<dbReference type="InterPro" id="IPR022744">
    <property type="entry name" value="MeTrfase_dom_put"/>
</dbReference>
<dbReference type="InterPro" id="IPR051044">
    <property type="entry name" value="MAG_DAG_Lipase"/>
</dbReference>
<dbReference type="InterPro" id="IPR022742">
    <property type="entry name" value="Hydrolase_4"/>
</dbReference>
<sequence length="576" mass="65736">MPQWKEGRFRTADGLNLFYRYKEPQEPTDNALFFLHRGHEHSARVIPFADKISQNNYWCFAMDLRGHGHSEGDRAWAENFEAWVKDLNSFVGHIRHTFHTNPANSILVANSVGSVIAVSWILNYGPGIKGCILGAPAFSIKLYIPFALGFLKLASKFSDKLFVTSYVRSGLLTRDKDEARAYDDDKLITKKIGVNILITLFSNIKNCFNRLKDFETDVLVITAEKDYIVDNKLHKKFINGISSSTREHIVLANFRHAIFHEKDQQQLITHCQNFIQNRFKDITAHLPAVIPEARSHTVEEHKKLSANPAPVEHIYYSCYRFMLKMAGKLSQGISTGLKYGFDSGLSLDYIYRNQSTGNNILGRIIDRIYLNSVGWRGIRTRKENLKKTLIGTLQLLNKDGIHPIILDIASGPGRYLFETQQEMPFPVSLQLNDNDNNSLQLAKKIAVDYKATDTSFTNHDAFTLDAHIVNSEQLPNVIIVSGLFELYDNNLQVQRAISQLYKTIKTGGYLIYTGQPWHPQIEMIGRVLNNRNGDRWVMRRRIQREMDLLVESTGFRKLNTAADDNGIFTVSCARKC</sequence>
<gene>
    <name evidence="3" type="ORF">MNBD_GAMMA09-2123</name>
</gene>
<dbReference type="SUPFAM" id="SSF53474">
    <property type="entry name" value="alpha/beta-Hydrolases"/>
    <property type="match status" value="1"/>
</dbReference>
<dbReference type="AlphaFoldDB" id="A0A3B0Y4D7"/>
<name>A0A3B0Y4D7_9ZZZZ</name>
<keyword evidence="3" id="KW-0548">Nucleotidyltransferase</keyword>
<dbReference type="InterPro" id="IPR029058">
    <property type="entry name" value="AB_hydrolase_fold"/>
</dbReference>
<feature type="domain" description="Serine aminopeptidase S33" evidence="1">
    <location>
        <begin position="28"/>
        <end position="263"/>
    </location>
</feature>
<keyword evidence="3" id="KW-0808">Transferase</keyword>
<dbReference type="Pfam" id="PF12146">
    <property type="entry name" value="Hydrolase_4"/>
    <property type="match status" value="1"/>
</dbReference>
<feature type="domain" description="Methyltransferase" evidence="2">
    <location>
        <begin position="272"/>
        <end position="575"/>
    </location>
</feature>
<proteinExistence type="predicted"/>
<protein>
    <submittedName>
        <fullName evidence="3">Lipase in cluster with Phosphatidate cytidylyltransferase</fullName>
    </submittedName>
</protein>
<accession>A0A3B0Y4D7</accession>